<evidence type="ECO:0000313" key="4">
    <source>
        <dbReference type="Proteomes" id="UP000800235"/>
    </source>
</evidence>
<evidence type="ECO:0000256" key="2">
    <source>
        <dbReference type="SAM" id="MobiDB-lite"/>
    </source>
</evidence>
<accession>A0A9P4NNI9</accession>
<keyword evidence="4" id="KW-1185">Reference proteome</keyword>
<dbReference type="Proteomes" id="UP000800235">
    <property type="component" value="Unassembled WGS sequence"/>
</dbReference>
<dbReference type="OrthoDB" id="4187949at2759"/>
<evidence type="ECO:0000256" key="1">
    <source>
        <dbReference type="SAM" id="Coils"/>
    </source>
</evidence>
<feature type="coiled-coil region" evidence="1">
    <location>
        <begin position="85"/>
        <end position="119"/>
    </location>
</feature>
<feature type="region of interest" description="Disordered" evidence="2">
    <location>
        <begin position="1"/>
        <end position="24"/>
    </location>
</feature>
<name>A0A9P4NNI9_9PEZI</name>
<keyword evidence="1" id="KW-0175">Coiled coil</keyword>
<protein>
    <submittedName>
        <fullName evidence="3">Uncharacterized protein</fullName>
    </submittedName>
</protein>
<feature type="coiled-coil region" evidence="1">
    <location>
        <begin position="160"/>
        <end position="187"/>
    </location>
</feature>
<dbReference type="EMBL" id="MU007053">
    <property type="protein sequence ID" value="KAF2428772.1"/>
    <property type="molecule type" value="Genomic_DNA"/>
</dbReference>
<organism evidence="3 4">
    <name type="scientific">Tothia fuscella</name>
    <dbReference type="NCBI Taxonomy" id="1048955"/>
    <lineage>
        <taxon>Eukaryota</taxon>
        <taxon>Fungi</taxon>
        <taxon>Dikarya</taxon>
        <taxon>Ascomycota</taxon>
        <taxon>Pezizomycotina</taxon>
        <taxon>Dothideomycetes</taxon>
        <taxon>Pleosporomycetidae</taxon>
        <taxon>Venturiales</taxon>
        <taxon>Cylindrosympodiaceae</taxon>
        <taxon>Tothia</taxon>
    </lineage>
</organism>
<sequence length="456" mass="52319">MFGTNSNKALVHLPRPQSREPEAHLPRGECRFILPEADADGSRQRCTCTSYSLNDAVPGARCGCGHQAWHHVQEAVGDSVSMDQYVQLVERYRKLEEAMRGLQEDMSKERKERDRIYNNMVQMLRGSYGNMAYLRYYVDEKLEIARIQFEDKIEGVLDRATGASEEVEKLKSRVSELDETSIRLEERIDHGQFPSRSVTPGFLSTPHIPKIPLEPIPMTPKMYTLPPISSLPLRSRSQEKHNEAWNCRAIFVPKKTQQFAFLSDSKAHFRCQSRGLHQDLHLEDKSSESFIRCIESAFQFILRGRPWMPLQCLRSTDMALGQLNLEQRNPILWNYNFLESQCMANDKLQGDVIYLALMHEELGWPDIHSLPRLFGSDESCWEEDAMLDGKASNARMDYKMDMDTARIKSLETDSMYEYSPPPYSSSRTHAELPRPPTALDVLAGTASFLSRSTRSE</sequence>
<reference evidence="3" key="1">
    <citation type="journal article" date="2020" name="Stud. Mycol.">
        <title>101 Dothideomycetes genomes: a test case for predicting lifestyles and emergence of pathogens.</title>
        <authorList>
            <person name="Haridas S."/>
            <person name="Albert R."/>
            <person name="Binder M."/>
            <person name="Bloem J."/>
            <person name="Labutti K."/>
            <person name="Salamov A."/>
            <person name="Andreopoulos B."/>
            <person name="Baker S."/>
            <person name="Barry K."/>
            <person name="Bills G."/>
            <person name="Bluhm B."/>
            <person name="Cannon C."/>
            <person name="Castanera R."/>
            <person name="Culley D."/>
            <person name="Daum C."/>
            <person name="Ezra D."/>
            <person name="Gonzalez J."/>
            <person name="Henrissat B."/>
            <person name="Kuo A."/>
            <person name="Liang C."/>
            <person name="Lipzen A."/>
            <person name="Lutzoni F."/>
            <person name="Magnuson J."/>
            <person name="Mondo S."/>
            <person name="Nolan M."/>
            <person name="Ohm R."/>
            <person name="Pangilinan J."/>
            <person name="Park H.-J."/>
            <person name="Ramirez L."/>
            <person name="Alfaro M."/>
            <person name="Sun H."/>
            <person name="Tritt A."/>
            <person name="Yoshinaga Y."/>
            <person name="Zwiers L.-H."/>
            <person name="Turgeon B."/>
            <person name="Goodwin S."/>
            <person name="Spatafora J."/>
            <person name="Crous P."/>
            <person name="Grigoriev I."/>
        </authorList>
    </citation>
    <scope>NUCLEOTIDE SEQUENCE</scope>
    <source>
        <strain evidence="3">CBS 130266</strain>
    </source>
</reference>
<feature type="non-terminal residue" evidence="3">
    <location>
        <position position="456"/>
    </location>
</feature>
<gene>
    <name evidence="3" type="ORF">EJ08DRAFT_568528</name>
</gene>
<feature type="region of interest" description="Disordered" evidence="2">
    <location>
        <begin position="416"/>
        <end position="436"/>
    </location>
</feature>
<evidence type="ECO:0000313" key="3">
    <source>
        <dbReference type="EMBL" id="KAF2428772.1"/>
    </source>
</evidence>
<comment type="caution">
    <text evidence="3">The sequence shown here is derived from an EMBL/GenBank/DDBJ whole genome shotgun (WGS) entry which is preliminary data.</text>
</comment>
<proteinExistence type="predicted"/>
<dbReference type="AlphaFoldDB" id="A0A9P4NNI9"/>